<evidence type="ECO:0000313" key="1">
    <source>
        <dbReference type="EMBL" id="CRL28452.1"/>
    </source>
</evidence>
<name>A0A0G4PPV3_PENC3</name>
<reference evidence="1 2" key="1">
    <citation type="journal article" date="2014" name="Nat. Commun.">
        <title>Multiple recent horizontal transfers of a large genomic region in cheese making fungi.</title>
        <authorList>
            <person name="Cheeseman K."/>
            <person name="Ropars J."/>
            <person name="Renault P."/>
            <person name="Dupont J."/>
            <person name="Gouzy J."/>
            <person name="Branca A."/>
            <person name="Abraham A.L."/>
            <person name="Ceppi M."/>
            <person name="Conseiller E."/>
            <person name="Debuchy R."/>
            <person name="Malagnac F."/>
            <person name="Goarin A."/>
            <person name="Silar P."/>
            <person name="Lacoste S."/>
            <person name="Sallet E."/>
            <person name="Bensimon A."/>
            <person name="Giraud T."/>
            <person name="Brygoo Y."/>
        </authorList>
    </citation>
    <scope>NUCLEOTIDE SEQUENCE [LARGE SCALE GENOMIC DNA]</scope>
    <source>
        <strain evidence="2">FM 013</strain>
    </source>
</reference>
<keyword evidence="2" id="KW-1185">Reference proteome</keyword>
<dbReference type="AlphaFoldDB" id="A0A0G4PPV3"/>
<sequence length="30" mass="3424">MNTLVRNPTSPSQHCSVVGSARHCRIFIRR</sequence>
<gene>
    <name evidence="1" type="ORF">PCAMFM013_S028g000005</name>
</gene>
<protein>
    <submittedName>
        <fullName evidence="1">Str. FM013</fullName>
    </submittedName>
</protein>
<organism evidence="1 2">
    <name type="scientific">Penicillium camemberti (strain FM 013)</name>
    <dbReference type="NCBI Taxonomy" id="1429867"/>
    <lineage>
        <taxon>Eukaryota</taxon>
        <taxon>Fungi</taxon>
        <taxon>Dikarya</taxon>
        <taxon>Ascomycota</taxon>
        <taxon>Pezizomycotina</taxon>
        <taxon>Eurotiomycetes</taxon>
        <taxon>Eurotiomycetidae</taxon>
        <taxon>Eurotiales</taxon>
        <taxon>Aspergillaceae</taxon>
        <taxon>Penicillium</taxon>
    </lineage>
</organism>
<evidence type="ECO:0000313" key="2">
    <source>
        <dbReference type="Proteomes" id="UP000053732"/>
    </source>
</evidence>
<dbReference type="EMBL" id="HG793161">
    <property type="protein sequence ID" value="CRL28452.1"/>
    <property type="molecule type" value="Genomic_DNA"/>
</dbReference>
<dbReference type="Proteomes" id="UP000053732">
    <property type="component" value="Unassembled WGS sequence"/>
</dbReference>
<accession>A0A0G4PPV3</accession>
<proteinExistence type="predicted"/>